<proteinExistence type="predicted"/>
<dbReference type="PROSITE" id="PS51819">
    <property type="entry name" value="VOC"/>
    <property type="match status" value="2"/>
</dbReference>
<dbReference type="Gene3D" id="3.10.180.10">
    <property type="entry name" value="2,3-Dihydroxybiphenyl 1,2-Dioxygenase, domain 1"/>
    <property type="match status" value="2"/>
</dbReference>
<dbReference type="CDD" id="cd07247">
    <property type="entry name" value="SgaA_N_like"/>
    <property type="match status" value="2"/>
</dbReference>
<dbReference type="Pfam" id="PF00903">
    <property type="entry name" value="Glyoxalase"/>
    <property type="match status" value="1"/>
</dbReference>
<dbReference type="AlphaFoldDB" id="A0A443J1I4"/>
<dbReference type="InterPro" id="IPR052164">
    <property type="entry name" value="Anthracycline_SecMetBiosynth"/>
</dbReference>
<reference evidence="2 3" key="2">
    <citation type="submission" date="2019-01" db="EMBL/GenBank/DDBJ databases">
        <authorList>
            <person name="Li Y."/>
        </authorList>
    </citation>
    <scope>NUCLEOTIDE SEQUENCE [LARGE SCALE GENOMIC DNA]</scope>
    <source>
        <strain evidence="2 3">2D-5</strain>
    </source>
</reference>
<sequence>MSYQGNPCWYELGTVDLEAAAEFYGRIFGWQIADSGMEGFDYRLASAGEDMVAGMMSNAELPGNPPSNWLIYFAVDDCDKTAAAIHAAGGRIYKEPADIPGTGRYAVVTDPQGAAFGLLQPDMSQMSEADRARAEAGEGAFNQKRPGHAHWNELMSSDPQAGFAFYAELFGWTEGEAMDMGDLGTYQLFRHKGVDIGAMMGLGDAPVPVWLPYFGVAGSVSGAIETIGAAGGKVHQGPLEVPGPAWIAVAQDPQGAWFAIVGPEK</sequence>
<reference evidence="2 3" key="1">
    <citation type="submission" date="2019-01" db="EMBL/GenBank/DDBJ databases">
        <title>Sinorhodobacter populi sp. nov. isolated from the symptomatic bark tissue of Populus euramericana canker.</title>
        <authorList>
            <person name="Xu G."/>
        </authorList>
    </citation>
    <scope>NUCLEOTIDE SEQUENCE [LARGE SCALE GENOMIC DNA]</scope>
    <source>
        <strain evidence="2 3">2D-5</strain>
    </source>
</reference>
<protein>
    <submittedName>
        <fullName evidence="2">VOC family protein</fullName>
    </submittedName>
</protein>
<dbReference type="PANTHER" id="PTHR33993:SF14">
    <property type="entry name" value="GB|AAF24581.1"/>
    <property type="match status" value="1"/>
</dbReference>
<dbReference type="PANTHER" id="PTHR33993">
    <property type="entry name" value="GLYOXALASE-RELATED"/>
    <property type="match status" value="1"/>
</dbReference>
<feature type="domain" description="VOC" evidence="1">
    <location>
        <begin position="145"/>
        <end position="263"/>
    </location>
</feature>
<accession>A0A443J1I4</accession>
<evidence type="ECO:0000313" key="2">
    <source>
        <dbReference type="EMBL" id="RWR14279.1"/>
    </source>
</evidence>
<gene>
    <name evidence="2" type="ORF">D2T33_03435</name>
</gene>
<organism evidence="2 3">
    <name type="scientific">Paenirhodobacter populi</name>
    <dbReference type="NCBI Taxonomy" id="2306993"/>
    <lineage>
        <taxon>Bacteria</taxon>
        <taxon>Pseudomonadati</taxon>
        <taxon>Pseudomonadota</taxon>
        <taxon>Alphaproteobacteria</taxon>
        <taxon>Rhodobacterales</taxon>
        <taxon>Rhodobacter group</taxon>
        <taxon>Paenirhodobacter</taxon>
    </lineage>
</organism>
<keyword evidence="3" id="KW-1185">Reference proteome</keyword>
<dbReference type="InterPro" id="IPR029068">
    <property type="entry name" value="Glyas_Bleomycin-R_OHBP_Dase"/>
</dbReference>
<evidence type="ECO:0000313" key="3">
    <source>
        <dbReference type="Proteomes" id="UP000285710"/>
    </source>
</evidence>
<dbReference type="InterPro" id="IPR037523">
    <property type="entry name" value="VOC_core"/>
</dbReference>
<name>A0A443J1I4_9RHOB</name>
<evidence type="ECO:0000259" key="1">
    <source>
        <dbReference type="PROSITE" id="PS51819"/>
    </source>
</evidence>
<comment type="caution">
    <text evidence="2">The sequence shown here is derived from an EMBL/GenBank/DDBJ whole genome shotgun (WGS) entry which is preliminary data.</text>
</comment>
<dbReference type="Proteomes" id="UP000285710">
    <property type="component" value="Unassembled WGS sequence"/>
</dbReference>
<dbReference type="RefSeq" id="WP_128268852.1">
    <property type="nucleotide sequence ID" value="NZ_SAUW01000003.1"/>
</dbReference>
<dbReference type="EMBL" id="SAUW01000003">
    <property type="protein sequence ID" value="RWR14279.1"/>
    <property type="molecule type" value="Genomic_DNA"/>
</dbReference>
<feature type="domain" description="VOC" evidence="1">
    <location>
        <begin position="6"/>
        <end position="121"/>
    </location>
</feature>
<dbReference type="InterPro" id="IPR004360">
    <property type="entry name" value="Glyas_Fos-R_dOase_dom"/>
</dbReference>
<dbReference type="SUPFAM" id="SSF54593">
    <property type="entry name" value="Glyoxalase/Bleomycin resistance protein/Dihydroxybiphenyl dioxygenase"/>
    <property type="match status" value="2"/>
</dbReference>